<dbReference type="AlphaFoldDB" id="A0A8S3SBJ2"/>
<organism evidence="7 8">
    <name type="scientific">Mytilus edulis</name>
    <name type="common">Blue mussel</name>
    <dbReference type="NCBI Taxonomy" id="6550"/>
    <lineage>
        <taxon>Eukaryota</taxon>
        <taxon>Metazoa</taxon>
        <taxon>Spiralia</taxon>
        <taxon>Lophotrochozoa</taxon>
        <taxon>Mollusca</taxon>
        <taxon>Bivalvia</taxon>
        <taxon>Autobranchia</taxon>
        <taxon>Pteriomorphia</taxon>
        <taxon>Mytilida</taxon>
        <taxon>Mytiloidea</taxon>
        <taxon>Mytilidae</taxon>
        <taxon>Mytilinae</taxon>
        <taxon>Mytilus</taxon>
    </lineage>
</organism>
<accession>A0A8S3SBJ2</accession>
<feature type="compositionally biased region" description="Polar residues" evidence="5">
    <location>
        <begin position="48"/>
        <end position="59"/>
    </location>
</feature>
<dbReference type="Gene3D" id="3.40.50.300">
    <property type="entry name" value="P-loop containing nucleotide triphosphate hydrolases"/>
    <property type="match status" value="1"/>
</dbReference>
<keyword evidence="4" id="KW-0342">GTP-binding</keyword>
<keyword evidence="2" id="KW-0547">Nucleotide-binding</keyword>
<dbReference type="Pfam" id="PF05049">
    <property type="entry name" value="IIGP"/>
    <property type="match status" value="2"/>
</dbReference>
<dbReference type="GO" id="GO:0005525">
    <property type="term" value="F:GTP binding"/>
    <property type="evidence" value="ECO:0007669"/>
    <property type="project" value="UniProtKB-KW"/>
</dbReference>
<feature type="domain" description="IRG-type G" evidence="6">
    <location>
        <begin position="93"/>
        <end position="254"/>
    </location>
</feature>
<evidence type="ECO:0000256" key="3">
    <source>
        <dbReference type="ARBA" id="ARBA00022801"/>
    </source>
</evidence>
<feature type="region of interest" description="Disordered" evidence="5">
    <location>
        <begin position="31"/>
        <end position="59"/>
    </location>
</feature>
<dbReference type="PROSITE" id="PS51716">
    <property type="entry name" value="G_IRG"/>
    <property type="match status" value="1"/>
</dbReference>
<sequence>MGTPRYRLDIADDSSSNIDVTLNTSLNSANDVNQEDKWEPQTTEKEVTVSNQAQATQVGPTDIKKMLQEKLQKDGPKKTQEYIKQVLNIYRQYPVRLAVSGRSHAGKSSFINTMRGSKTGDKSYAKSGHGNTTMEVTKYPHPENDLIIFYDLPGFGSLSMTKKVFETILSEDDVWFIDQIKTTMAPFCLVRSKLDLTLSKDEEVDDTVIQNIRQSHLKSLENHFDLQKAPLFIISSDEPHIGEMTLLIDYMKNSLSGAQYDTIIHFLPMITESVIQEKYDKLCKRIPWAAFEASAISALPIPLLDIGLNILVMKRELKCFIECFQLNSTEAKAVPGVKNKWAISDFNQFILTGLKAVMNSGTIIATIRTAFLSQVDVFVPVIGSAVAGATTFQYVNYF</sequence>
<dbReference type="OrthoDB" id="422720at2759"/>
<evidence type="ECO:0000256" key="2">
    <source>
        <dbReference type="ARBA" id="ARBA00022741"/>
    </source>
</evidence>
<evidence type="ECO:0000256" key="5">
    <source>
        <dbReference type="SAM" id="MobiDB-lite"/>
    </source>
</evidence>
<dbReference type="GO" id="GO:0016787">
    <property type="term" value="F:hydrolase activity"/>
    <property type="evidence" value="ECO:0007669"/>
    <property type="project" value="UniProtKB-KW"/>
</dbReference>
<comment type="caution">
    <text evidence="7">The sequence shown here is derived from an EMBL/GenBank/DDBJ whole genome shotgun (WGS) entry which is preliminary data.</text>
</comment>
<dbReference type="PANTHER" id="PTHR32341">
    <property type="entry name" value="INTERFERON-INDUCIBLE GTPASE"/>
    <property type="match status" value="1"/>
</dbReference>
<feature type="compositionally biased region" description="Basic and acidic residues" evidence="5">
    <location>
        <begin position="34"/>
        <end position="47"/>
    </location>
</feature>
<keyword evidence="3" id="KW-0378">Hydrolase</keyword>
<dbReference type="SUPFAM" id="SSF52540">
    <property type="entry name" value="P-loop containing nucleoside triphosphate hydrolases"/>
    <property type="match status" value="1"/>
</dbReference>
<name>A0A8S3SBJ2_MYTED</name>
<protein>
    <recommendedName>
        <fullName evidence="6">IRG-type G domain-containing protein</fullName>
    </recommendedName>
</protein>
<evidence type="ECO:0000256" key="4">
    <source>
        <dbReference type="ARBA" id="ARBA00023134"/>
    </source>
</evidence>
<evidence type="ECO:0000313" key="7">
    <source>
        <dbReference type="EMBL" id="CAG2218421.1"/>
    </source>
</evidence>
<keyword evidence="8" id="KW-1185">Reference proteome</keyword>
<dbReference type="InterPro" id="IPR030385">
    <property type="entry name" value="G_IRG_dom"/>
</dbReference>
<dbReference type="InterPro" id="IPR027417">
    <property type="entry name" value="P-loop_NTPase"/>
</dbReference>
<dbReference type="InterPro" id="IPR051515">
    <property type="entry name" value="IRG"/>
</dbReference>
<gene>
    <name evidence="7" type="ORF">MEDL_32065</name>
</gene>
<dbReference type="PANTHER" id="PTHR32341:SF10">
    <property type="entry name" value="INTERFERON-INDUCIBLE GTPASE 5"/>
    <property type="match status" value="1"/>
</dbReference>
<dbReference type="Proteomes" id="UP000683360">
    <property type="component" value="Unassembled WGS sequence"/>
</dbReference>
<dbReference type="GO" id="GO:0016020">
    <property type="term" value="C:membrane"/>
    <property type="evidence" value="ECO:0007669"/>
    <property type="project" value="InterPro"/>
</dbReference>
<dbReference type="EMBL" id="CAJPWZ010001599">
    <property type="protein sequence ID" value="CAG2218421.1"/>
    <property type="molecule type" value="Genomic_DNA"/>
</dbReference>
<evidence type="ECO:0000256" key="1">
    <source>
        <dbReference type="ARBA" id="ARBA00005429"/>
    </source>
</evidence>
<reference evidence="7" key="1">
    <citation type="submission" date="2021-03" db="EMBL/GenBank/DDBJ databases">
        <authorList>
            <person name="Bekaert M."/>
        </authorList>
    </citation>
    <scope>NUCLEOTIDE SEQUENCE</scope>
</reference>
<dbReference type="InterPro" id="IPR007743">
    <property type="entry name" value="Immunity-related_GTPase-like"/>
</dbReference>
<comment type="similarity">
    <text evidence="1">Belongs to the TRAFAC class dynamin-like GTPase superfamily. IRG family.</text>
</comment>
<proteinExistence type="inferred from homology"/>
<evidence type="ECO:0000259" key="6">
    <source>
        <dbReference type="PROSITE" id="PS51716"/>
    </source>
</evidence>
<evidence type="ECO:0000313" key="8">
    <source>
        <dbReference type="Proteomes" id="UP000683360"/>
    </source>
</evidence>